<sequence length="358" mass="37552">MIRTIPSNITRRDAPFADALRATAAGAVAFASLILLCLGLSAQALAAAPHLPGAPRDGWVSYRVPILAGRAAPCCHDHGSGTLRNSCDLDRDNGFTISDSDAPSQPGDELTVYVRFADGAVDRLRALGAACPVRSATPVQAVGIDAGTSLAFLRGLVEARAGSGRKHGSPADDALGAIAYHAEPSATRTLADLAAAGAPSSQRENAIFWLGVARGRDGAAIVEDIVRNDADVRIRRHAVFALSQSDAIDVHATLLDLARTDADDEVRSQALFWMAQHGDTRAAADIADVLRTDRSDHVRDQAVFALSQLESGGVEALIGLVRGDAPRAVKKKAMFWLGQSDSDAAVALLDDVLTDAER</sequence>
<dbReference type="Pfam" id="PF13646">
    <property type="entry name" value="HEAT_2"/>
    <property type="match status" value="1"/>
</dbReference>
<keyword evidence="2" id="KW-1185">Reference proteome</keyword>
<name>A0A7W8FYP1_9GAMM</name>
<dbReference type="InterPro" id="IPR004155">
    <property type="entry name" value="PBS_lyase_HEAT"/>
</dbReference>
<dbReference type="SMART" id="SM00567">
    <property type="entry name" value="EZ_HEAT"/>
    <property type="match status" value="4"/>
</dbReference>
<dbReference type="Gene3D" id="1.25.10.10">
    <property type="entry name" value="Leucine-rich Repeat Variant"/>
    <property type="match status" value="1"/>
</dbReference>
<dbReference type="EMBL" id="JACHHP010000002">
    <property type="protein sequence ID" value="MBB5207607.1"/>
    <property type="molecule type" value="Genomic_DNA"/>
</dbReference>
<evidence type="ECO:0000313" key="2">
    <source>
        <dbReference type="Proteomes" id="UP000521199"/>
    </source>
</evidence>
<dbReference type="InterPro" id="IPR016024">
    <property type="entry name" value="ARM-type_fold"/>
</dbReference>
<gene>
    <name evidence="1" type="ORF">HNQ52_001136</name>
</gene>
<protein>
    <recommendedName>
        <fullName evidence="3">HEAT repeat domain-containing protein</fullName>
    </recommendedName>
</protein>
<dbReference type="AlphaFoldDB" id="A0A7W8FYP1"/>
<comment type="caution">
    <text evidence="1">The sequence shown here is derived from an EMBL/GenBank/DDBJ whole genome shotgun (WGS) entry which is preliminary data.</text>
</comment>
<evidence type="ECO:0000313" key="1">
    <source>
        <dbReference type="EMBL" id="MBB5207607.1"/>
    </source>
</evidence>
<dbReference type="InterPro" id="IPR011989">
    <property type="entry name" value="ARM-like"/>
</dbReference>
<reference evidence="1 2" key="1">
    <citation type="submission" date="2020-08" db="EMBL/GenBank/DDBJ databases">
        <title>Genomic Encyclopedia of Type Strains, Phase IV (KMG-IV): sequencing the most valuable type-strain genomes for metagenomic binning, comparative biology and taxonomic classification.</title>
        <authorList>
            <person name="Goeker M."/>
        </authorList>
    </citation>
    <scope>NUCLEOTIDE SEQUENCE [LARGE SCALE GENOMIC DNA]</scope>
    <source>
        <strain evidence="1 2">DSM 24163</strain>
    </source>
</reference>
<proteinExistence type="predicted"/>
<dbReference type="SUPFAM" id="SSF48371">
    <property type="entry name" value="ARM repeat"/>
    <property type="match status" value="1"/>
</dbReference>
<dbReference type="Proteomes" id="UP000521199">
    <property type="component" value="Unassembled WGS sequence"/>
</dbReference>
<dbReference type="RefSeq" id="WP_183960151.1">
    <property type="nucleotide sequence ID" value="NZ_JACHHP010000002.1"/>
</dbReference>
<organism evidence="1 2">
    <name type="scientific">Chiayiivirga flava</name>
    <dbReference type="NCBI Taxonomy" id="659595"/>
    <lineage>
        <taxon>Bacteria</taxon>
        <taxon>Pseudomonadati</taxon>
        <taxon>Pseudomonadota</taxon>
        <taxon>Gammaproteobacteria</taxon>
        <taxon>Lysobacterales</taxon>
        <taxon>Lysobacteraceae</taxon>
        <taxon>Chiayiivirga</taxon>
    </lineage>
</organism>
<evidence type="ECO:0008006" key="3">
    <source>
        <dbReference type="Google" id="ProtNLM"/>
    </source>
</evidence>
<accession>A0A7W8FYP1</accession>